<dbReference type="Proteomes" id="UP000784294">
    <property type="component" value="Unassembled WGS sequence"/>
</dbReference>
<organism evidence="2 3">
    <name type="scientific">Protopolystoma xenopodis</name>
    <dbReference type="NCBI Taxonomy" id="117903"/>
    <lineage>
        <taxon>Eukaryota</taxon>
        <taxon>Metazoa</taxon>
        <taxon>Spiralia</taxon>
        <taxon>Lophotrochozoa</taxon>
        <taxon>Platyhelminthes</taxon>
        <taxon>Monogenea</taxon>
        <taxon>Polyopisthocotylea</taxon>
        <taxon>Polystomatidea</taxon>
        <taxon>Polystomatidae</taxon>
        <taxon>Protopolystoma</taxon>
    </lineage>
</organism>
<name>A0A3S5AHY2_9PLAT</name>
<comment type="caution">
    <text evidence="2">The sequence shown here is derived from an EMBL/GenBank/DDBJ whole genome shotgun (WGS) entry which is preliminary data.</text>
</comment>
<keyword evidence="3" id="KW-1185">Reference proteome</keyword>
<accession>A0A3S5AHY2</accession>
<feature type="region of interest" description="Disordered" evidence="1">
    <location>
        <begin position="1"/>
        <end position="49"/>
    </location>
</feature>
<sequence length="49" mass="5427">MVSWSDDVRHMTGESSTWIHRGRSAVHGGPICTNLQPQLKGKPSQPQVE</sequence>
<dbReference type="EMBL" id="CAAALY010255325">
    <property type="protein sequence ID" value="VEL37551.1"/>
    <property type="molecule type" value="Genomic_DNA"/>
</dbReference>
<evidence type="ECO:0000313" key="3">
    <source>
        <dbReference type="Proteomes" id="UP000784294"/>
    </source>
</evidence>
<proteinExistence type="predicted"/>
<gene>
    <name evidence="2" type="ORF">PXEA_LOCUS30991</name>
</gene>
<evidence type="ECO:0000256" key="1">
    <source>
        <dbReference type="SAM" id="MobiDB-lite"/>
    </source>
</evidence>
<feature type="compositionally biased region" description="Basic and acidic residues" evidence="1">
    <location>
        <begin position="1"/>
        <end position="12"/>
    </location>
</feature>
<evidence type="ECO:0000313" key="2">
    <source>
        <dbReference type="EMBL" id="VEL37551.1"/>
    </source>
</evidence>
<dbReference type="AlphaFoldDB" id="A0A3S5AHY2"/>
<protein>
    <submittedName>
        <fullName evidence="2">Uncharacterized protein</fullName>
    </submittedName>
</protein>
<reference evidence="2" key="1">
    <citation type="submission" date="2018-11" db="EMBL/GenBank/DDBJ databases">
        <authorList>
            <consortium name="Pathogen Informatics"/>
        </authorList>
    </citation>
    <scope>NUCLEOTIDE SEQUENCE</scope>
</reference>